<dbReference type="EMBL" id="VTPC01090861">
    <property type="protein sequence ID" value="KAF2881071.1"/>
    <property type="molecule type" value="Genomic_DNA"/>
</dbReference>
<dbReference type="Proteomes" id="UP000801492">
    <property type="component" value="Unassembled WGS sequence"/>
</dbReference>
<feature type="region of interest" description="Disordered" evidence="1">
    <location>
        <begin position="73"/>
        <end position="120"/>
    </location>
</feature>
<evidence type="ECO:0000256" key="2">
    <source>
        <dbReference type="SAM" id="SignalP"/>
    </source>
</evidence>
<proteinExistence type="predicted"/>
<name>A0A8K0G001_IGNLU</name>
<dbReference type="OrthoDB" id="10683717at2759"/>
<reference evidence="3" key="1">
    <citation type="submission" date="2019-08" db="EMBL/GenBank/DDBJ databases">
        <title>The genome of the North American firefly Photinus pyralis.</title>
        <authorList>
            <consortium name="Photinus pyralis genome working group"/>
            <person name="Fallon T.R."/>
            <person name="Sander Lower S.E."/>
            <person name="Weng J.-K."/>
        </authorList>
    </citation>
    <scope>NUCLEOTIDE SEQUENCE</scope>
    <source>
        <strain evidence="3">TRF0915ILg1</strain>
        <tissue evidence="3">Whole body</tissue>
    </source>
</reference>
<comment type="caution">
    <text evidence="3">The sequence shown here is derived from an EMBL/GenBank/DDBJ whole genome shotgun (WGS) entry which is preliminary data.</text>
</comment>
<gene>
    <name evidence="3" type="ORF">ILUMI_25101</name>
</gene>
<evidence type="ECO:0000313" key="4">
    <source>
        <dbReference type="Proteomes" id="UP000801492"/>
    </source>
</evidence>
<feature type="compositionally biased region" description="Polar residues" evidence="1">
    <location>
        <begin position="283"/>
        <end position="311"/>
    </location>
</feature>
<feature type="region of interest" description="Disordered" evidence="1">
    <location>
        <begin position="445"/>
        <end position="509"/>
    </location>
</feature>
<protein>
    <submittedName>
        <fullName evidence="3">Uncharacterized protein</fullName>
    </submittedName>
</protein>
<feature type="region of interest" description="Disordered" evidence="1">
    <location>
        <begin position="225"/>
        <end position="311"/>
    </location>
</feature>
<feature type="chain" id="PRO_5035423441" evidence="2">
    <location>
        <begin position="20"/>
        <end position="654"/>
    </location>
</feature>
<evidence type="ECO:0000256" key="1">
    <source>
        <dbReference type="SAM" id="MobiDB-lite"/>
    </source>
</evidence>
<sequence>MNILISVCSILLITVKTNAAVSKIHVAAPSLNIQPESMNHVINKRSVEVVSAKKGCIDGCVSAEHQKSRISEIEPDAKDARDEADQDRSDSHTAALVEEDSKTVVEQEAKKDHKSKHKSKNAPCIAAATFIESLLSSQEENSKESKESILEELYEYYDQLKNSSASSDEQYEVVVEEVTKLKNVSIQNNTAPTKSSSHKNVSEPLYHVANESVKVDLPEILPSHTESDLDELSRSDSSPSPSSSSPSSLEESTTDSSESTLDDSTSSESSNTDGKVLHRIKTTRVTTLQKVSKSLPTTESSTVNEDQTASTVNLPLSTAGSLASASDSATTELPSVTETPLKVNAHVSVVFQERDTSPRKSNSTSIIKETKIIKHYQVVDEDARNITEVASLADVELVTEELTNSTERNVASVNINVTLTKKEDSEDDYDTKPKHRVTDVVEELVESTTFKPTETVTDTVEESEHSTSSKPKEGITDATEESSQSTSSKPKVKVTDAEEESLQSTSTIPPDVTKTVEKIVRVDKSNLKNKIKEAKDLACVKRLSSKYPFLKLLFQKNSTDVLQSPAVFVPIPLDHISHISHSHSHSDYPSSVEAKQKSCKRLRVLIAKILDALSKLDVPVESLIQATKSKHSKRQARDIRQQLFSQILELSAED</sequence>
<organism evidence="3 4">
    <name type="scientific">Ignelater luminosus</name>
    <name type="common">Cucubano</name>
    <name type="synonym">Pyrophorus luminosus</name>
    <dbReference type="NCBI Taxonomy" id="2038154"/>
    <lineage>
        <taxon>Eukaryota</taxon>
        <taxon>Metazoa</taxon>
        <taxon>Ecdysozoa</taxon>
        <taxon>Arthropoda</taxon>
        <taxon>Hexapoda</taxon>
        <taxon>Insecta</taxon>
        <taxon>Pterygota</taxon>
        <taxon>Neoptera</taxon>
        <taxon>Endopterygota</taxon>
        <taxon>Coleoptera</taxon>
        <taxon>Polyphaga</taxon>
        <taxon>Elateriformia</taxon>
        <taxon>Elateroidea</taxon>
        <taxon>Elateridae</taxon>
        <taxon>Agrypninae</taxon>
        <taxon>Pyrophorini</taxon>
        <taxon>Ignelater</taxon>
    </lineage>
</organism>
<feature type="compositionally biased region" description="Basic and acidic residues" evidence="1">
    <location>
        <begin position="99"/>
        <end position="111"/>
    </location>
</feature>
<feature type="compositionally biased region" description="Low complexity" evidence="1">
    <location>
        <begin position="235"/>
        <end position="270"/>
    </location>
</feature>
<dbReference type="AlphaFoldDB" id="A0A8K0G001"/>
<keyword evidence="4" id="KW-1185">Reference proteome</keyword>
<feature type="signal peptide" evidence="2">
    <location>
        <begin position="1"/>
        <end position="19"/>
    </location>
</feature>
<evidence type="ECO:0000313" key="3">
    <source>
        <dbReference type="EMBL" id="KAF2881071.1"/>
    </source>
</evidence>
<keyword evidence="2" id="KW-0732">Signal</keyword>
<feature type="compositionally biased region" description="Basic and acidic residues" evidence="1">
    <location>
        <begin position="73"/>
        <end position="91"/>
    </location>
</feature>
<feature type="compositionally biased region" description="Basic and acidic residues" evidence="1">
    <location>
        <begin position="462"/>
        <end position="475"/>
    </location>
</feature>
<feature type="compositionally biased region" description="Basic and acidic residues" evidence="1">
    <location>
        <begin position="225"/>
        <end position="234"/>
    </location>
</feature>
<accession>A0A8K0G001</accession>